<dbReference type="EMBL" id="CP046522">
    <property type="protein sequence ID" value="QGU96445.1"/>
    <property type="molecule type" value="Genomic_DNA"/>
</dbReference>
<evidence type="ECO:0000313" key="2">
    <source>
        <dbReference type="EMBL" id="QGU96445.1"/>
    </source>
</evidence>
<name>A0A6I6FEX8_9CLOT</name>
<keyword evidence="1" id="KW-0812">Transmembrane</keyword>
<dbReference type="Proteomes" id="UP000422764">
    <property type="component" value="Chromosome"/>
</dbReference>
<evidence type="ECO:0000256" key="1">
    <source>
        <dbReference type="SAM" id="Phobius"/>
    </source>
</evidence>
<reference evidence="2 3" key="1">
    <citation type="submission" date="2019-12" db="EMBL/GenBank/DDBJ databases">
        <title>Genome sequenceing of Clostridium bovifaecis.</title>
        <authorList>
            <person name="Yao Y."/>
        </authorList>
    </citation>
    <scope>NUCLEOTIDE SEQUENCE [LARGE SCALE GENOMIC DNA]</scope>
    <source>
        <strain evidence="2 3">BXX</strain>
    </source>
</reference>
<evidence type="ECO:0008006" key="4">
    <source>
        <dbReference type="Google" id="ProtNLM"/>
    </source>
</evidence>
<dbReference type="AlphaFoldDB" id="A0A6I6FEX8"/>
<gene>
    <name evidence="2" type="ORF">GOM49_16260</name>
</gene>
<proteinExistence type="predicted"/>
<sequence length="335" mass="37962">MKESNKKLLTTLSFIFGAIFIGVAVFYGTYYFFINKSQSSYSTKVKTEIGSINKINESSYVFTKGQTIDVNKIESSLSDSIASLQTSHSNLKNLVVTSKYSKDHTNLILGLENNILMYKQILSIVRNPKNPDLANSLVNLQKNRDDCMNYYALVSIKDIEITLPNESLEFLNNTVAYTQKQIRQNTDAQIVSSQNHDFLLSFNEISTRFSQIKKDYMNSVINSRTSLKGFDNLLNELNTTETALAKIKTDLSALAIPKDAVLVYESFGKVLDEYDTYIQNLKYSIKTEQLTSISGLPANESLDKLYNAPKEQIKVVESTYRSFAKLFNEFEDKTV</sequence>
<organism evidence="2 3">
    <name type="scientific">Clostridium bovifaecis</name>
    <dbReference type="NCBI Taxonomy" id="2184719"/>
    <lineage>
        <taxon>Bacteria</taxon>
        <taxon>Bacillati</taxon>
        <taxon>Bacillota</taxon>
        <taxon>Clostridia</taxon>
        <taxon>Eubacteriales</taxon>
        <taxon>Clostridiaceae</taxon>
        <taxon>Clostridium</taxon>
    </lineage>
</organism>
<feature type="transmembrane region" description="Helical" evidence="1">
    <location>
        <begin position="12"/>
        <end position="33"/>
    </location>
</feature>
<keyword evidence="1" id="KW-0472">Membrane</keyword>
<keyword evidence="3" id="KW-1185">Reference proteome</keyword>
<accession>A0A6I6FEX8</accession>
<keyword evidence="1" id="KW-1133">Transmembrane helix</keyword>
<protein>
    <recommendedName>
        <fullName evidence="4">DUF3829 domain-containing protein</fullName>
    </recommendedName>
</protein>
<evidence type="ECO:0000313" key="3">
    <source>
        <dbReference type="Proteomes" id="UP000422764"/>
    </source>
</evidence>